<sequence>MPHHDCGHGHSDDARTHATIETVGHVAVNILTNYSNNLGQVDNEWPVVTPHEQAAA</sequence>
<evidence type="ECO:0000313" key="2">
    <source>
        <dbReference type="Proteomes" id="UP000460435"/>
    </source>
</evidence>
<organism evidence="1 2">
    <name type="scientific">Phytoactinopolyspora mesophila</name>
    <dbReference type="NCBI Taxonomy" id="2650750"/>
    <lineage>
        <taxon>Bacteria</taxon>
        <taxon>Bacillati</taxon>
        <taxon>Actinomycetota</taxon>
        <taxon>Actinomycetes</taxon>
        <taxon>Jiangellales</taxon>
        <taxon>Jiangellaceae</taxon>
        <taxon>Phytoactinopolyspora</taxon>
    </lineage>
</organism>
<dbReference type="RefSeq" id="WP_162451440.1">
    <property type="nucleotide sequence ID" value="NZ_WLZY01000005.1"/>
</dbReference>
<name>A0A7K3M6A6_9ACTN</name>
<gene>
    <name evidence="1" type="ORF">F7O44_16950</name>
</gene>
<dbReference type="EMBL" id="WLZY01000005">
    <property type="protein sequence ID" value="NDL58760.1"/>
    <property type="molecule type" value="Genomic_DNA"/>
</dbReference>
<proteinExistence type="predicted"/>
<reference evidence="1 2" key="1">
    <citation type="submission" date="2019-11" db="EMBL/GenBank/DDBJ databases">
        <authorList>
            <person name="Li X.-J."/>
            <person name="Feng X.-M."/>
        </authorList>
    </citation>
    <scope>NUCLEOTIDE SEQUENCE [LARGE SCALE GENOMIC DNA]</scope>
    <source>
        <strain evidence="1 2">XMNu-373</strain>
    </source>
</reference>
<keyword evidence="2" id="KW-1185">Reference proteome</keyword>
<dbReference type="AlphaFoldDB" id="A0A7K3M6A6"/>
<accession>A0A7K3M6A6</accession>
<dbReference type="Proteomes" id="UP000460435">
    <property type="component" value="Unassembled WGS sequence"/>
</dbReference>
<evidence type="ECO:0000313" key="1">
    <source>
        <dbReference type="EMBL" id="NDL58760.1"/>
    </source>
</evidence>
<protein>
    <submittedName>
        <fullName evidence="1">Uncharacterized protein</fullName>
    </submittedName>
</protein>
<comment type="caution">
    <text evidence="1">The sequence shown here is derived from an EMBL/GenBank/DDBJ whole genome shotgun (WGS) entry which is preliminary data.</text>
</comment>